<dbReference type="PRINTS" id="PR00905">
    <property type="entry name" value="MG045FAMILY"/>
</dbReference>
<dbReference type="PANTHER" id="PTHR30222:SF17">
    <property type="entry name" value="SPERMIDINE_PUTRESCINE-BINDING PERIPLASMIC PROTEIN"/>
    <property type="match status" value="1"/>
</dbReference>
<dbReference type="KEGG" id="mpm:MPNA0580"/>
<evidence type="ECO:0000256" key="1">
    <source>
        <dbReference type="ARBA" id="ARBA00022729"/>
    </source>
</evidence>
<evidence type="ECO:0000313" key="5">
    <source>
        <dbReference type="Proteomes" id="UP000007105"/>
    </source>
</evidence>
<protein>
    <submittedName>
        <fullName evidence="4">Spermidine/putrescine transport system substrate-binding protein</fullName>
    </submittedName>
</protein>
<dbReference type="Pfam" id="PF02030">
    <property type="entry name" value="Lipoprotein_8"/>
    <property type="match status" value="1"/>
</dbReference>
<dbReference type="PANTHER" id="PTHR30222">
    <property type="entry name" value="SPERMIDINE/PUTRESCINE-BINDING PERIPLASMIC PROTEIN"/>
    <property type="match status" value="1"/>
</dbReference>
<feature type="region of interest" description="Disordered" evidence="2">
    <location>
        <begin position="392"/>
        <end position="416"/>
    </location>
</feature>
<dbReference type="SUPFAM" id="SSF53850">
    <property type="entry name" value="Periplasmic binding protein-like II"/>
    <property type="match status" value="1"/>
</dbReference>
<dbReference type="RefSeq" id="WP_014325314.1">
    <property type="nucleotide sequence ID" value="NC_016807.1"/>
</dbReference>
<gene>
    <name evidence="4" type="primary">potD</name>
    <name evidence="4" type="ORF">MPNA0580</name>
</gene>
<dbReference type="EMBL" id="AP012303">
    <property type="protein sequence ID" value="BAL21627.1"/>
    <property type="molecule type" value="Genomic_DNA"/>
</dbReference>
<dbReference type="Gene3D" id="3.40.190.10">
    <property type="entry name" value="Periplasmic binding protein-like II"/>
    <property type="match status" value="1"/>
</dbReference>
<sequence length="485" mass="55048">MKKQLKYWFSLMGLTMSVGLTACSSNQFVFANFESYVSPLLLERAEAKQPMTFLTYPTNEKLINGFANNTYTVAVASSYAVSELQQQGHLLPIDWAKFNLKKTQNGSNQATIQNKEDAKELFTKEIGDISGELLNWGVPYFLQDLVFVYRGEKIQELEGQDVTWSTIIKAIVNHKDRFNNNRLALIDDARTIFSLANVVHHEVKNTTVDVNPTGSTLNYFGNVYESFANLGLKRDNLNTLFVNSDSNIIINELANGRRQGGIVYNGDAVYAALGGDLRDEINENNLPNGDNFHIVQPKHSPVALDFLIINQQQTHFRDAAHQLIYQLALEGADQTAEELLKTDEEKGTSDEDYYTYGAMQNFSYVNYVSPLKNISDETTGIVFKENKQADTKRVVKQQSQSEQQSESAEKEETEQDDFYTATLKSLLKADSLDDKAKKLVDTIKKTYKIKKADNINWANLIEKPITPLQRSNLTLSWLDFKQRFW</sequence>
<dbReference type="InterPro" id="IPR000044">
    <property type="entry name" value="Uncharacterised_lipoprot_MG045"/>
</dbReference>
<proteinExistence type="predicted"/>
<dbReference type="PROSITE" id="PS51257">
    <property type="entry name" value="PROKAR_LIPOPROTEIN"/>
    <property type="match status" value="1"/>
</dbReference>
<evidence type="ECO:0000256" key="2">
    <source>
        <dbReference type="SAM" id="MobiDB-lite"/>
    </source>
</evidence>
<feature type="compositionally biased region" description="Low complexity" evidence="2">
    <location>
        <begin position="397"/>
        <end position="406"/>
    </location>
</feature>
<feature type="signal peptide" evidence="3">
    <location>
        <begin position="1"/>
        <end position="22"/>
    </location>
</feature>
<dbReference type="AlphaFoldDB" id="A0AB33HNG7"/>
<dbReference type="Proteomes" id="UP000007105">
    <property type="component" value="Chromosome"/>
</dbReference>
<dbReference type="GO" id="GO:0016020">
    <property type="term" value="C:membrane"/>
    <property type="evidence" value="ECO:0007669"/>
    <property type="project" value="InterPro"/>
</dbReference>
<accession>A0AB33HNG7</accession>
<organism evidence="4 5">
    <name type="scientific">Mycoplasmoides pneumoniae 309</name>
    <dbReference type="NCBI Taxonomy" id="1112856"/>
    <lineage>
        <taxon>Bacteria</taxon>
        <taxon>Bacillati</taxon>
        <taxon>Mycoplasmatota</taxon>
        <taxon>Mycoplasmoidales</taxon>
        <taxon>Mycoplasmoidaceae</taxon>
        <taxon>Mycoplasmoides</taxon>
    </lineage>
</organism>
<evidence type="ECO:0000256" key="3">
    <source>
        <dbReference type="SAM" id="SignalP"/>
    </source>
</evidence>
<evidence type="ECO:0000313" key="4">
    <source>
        <dbReference type="EMBL" id="BAL21627.1"/>
    </source>
</evidence>
<dbReference type="GeneID" id="66609301"/>
<feature type="chain" id="PRO_5044348891" evidence="3">
    <location>
        <begin position="23"/>
        <end position="485"/>
    </location>
</feature>
<keyword evidence="1 3" id="KW-0732">Signal</keyword>
<name>A0AB33HNG7_MYCPM</name>
<reference evidence="5" key="1">
    <citation type="journal article" date="2012" name="J. Bacteriol.">
        <title>Complete genome sequence of Mycoplasma pneumoniae type 2a strain 309, isolated in Japan.</title>
        <authorList>
            <person name="Kenri T."/>
            <person name="Horino A."/>
            <person name="Matsui M."/>
            <person name="Sasaki Y."/>
            <person name="Suzuki S."/>
            <person name="Narita M."/>
            <person name="Ohya H."/>
            <person name="Okazaki N."/>
            <person name="Shibayama K."/>
        </authorList>
    </citation>
    <scope>NUCLEOTIDE SEQUENCE [LARGE SCALE GENOMIC DNA]</scope>
    <source>
        <strain evidence="5">309</strain>
    </source>
</reference>